<organism evidence="2 3">
    <name type="scientific">Natronoglomus mannanivorans</name>
    <dbReference type="NCBI Taxonomy" id="2979990"/>
    <lineage>
        <taxon>Archaea</taxon>
        <taxon>Methanobacteriati</taxon>
        <taxon>Methanobacteriota</taxon>
        <taxon>Stenosarchaea group</taxon>
        <taxon>Halobacteria</taxon>
        <taxon>Halobacteriales</taxon>
        <taxon>Natrialbaceae</taxon>
        <taxon>Natronoglomus</taxon>
    </lineage>
</organism>
<evidence type="ECO:0000256" key="1">
    <source>
        <dbReference type="SAM" id="MobiDB-lite"/>
    </source>
</evidence>
<dbReference type="InterPro" id="IPR017850">
    <property type="entry name" value="Alkaline_phosphatase_core_sf"/>
</dbReference>
<accession>A0ABT2QJ08</accession>
<dbReference type="RefSeq" id="WP_338008798.1">
    <property type="nucleotide sequence ID" value="NZ_JAOPKB010000014.1"/>
</dbReference>
<feature type="region of interest" description="Disordered" evidence="1">
    <location>
        <begin position="272"/>
        <end position="294"/>
    </location>
</feature>
<sequence>MSTKRILIGLDGLGWDILSPMIDDGRLPTLMELCDNGTAGNLESTHPPWTPCAWPSLQSGRNPGAHGVFDFFTRTGYDKSLINRRNVDAPYLPDVAAAKGKSVLSINFPVTHPVPEYENGAVVPGYLAPEDAAWSPEELREEFEAEYGEYTIYPEYGETENAVKGYVDVARGRRDVATFLDERYDWDLLAVQFQVTDSVFHDLEDPASRYEILEAVDRYVEDIINLTDDPTVFVVSDHGMGEYQWTFYINTWLAEEGYCETIEGDPGYFRSKKSELKGESEKEQKSDSPFATAAQTGMSAASKVGLSPRRVHSLLDSVGLAKHIERLLPSEVLVSAQNQTVDWEHSDAFQIFFNSCGIHLNRAEREPSGTVSDNDYDELREELTRKLERLTDPDGIAVFDAVKPKEDVYQGPHLEDAPDLLLYPRDYDYDVSGSIVGPFRRNKHMNHKPLGLIIAAGPDIESDTIEQASIVDVAPTVAATLGIPVDVDRDGEVLPIVDQMYDEEKWGELADDTWDDNTTESSVVEERLANLGYME</sequence>
<dbReference type="Proteomes" id="UP001320972">
    <property type="component" value="Unassembled WGS sequence"/>
</dbReference>
<gene>
    <name evidence="2" type="ORF">OB955_19400</name>
</gene>
<keyword evidence="3" id="KW-1185">Reference proteome</keyword>
<dbReference type="PANTHER" id="PTHR10151:SF120">
    <property type="entry name" value="BIS(5'-ADENOSYL)-TRIPHOSPHATASE"/>
    <property type="match status" value="1"/>
</dbReference>
<comment type="caution">
    <text evidence="2">The sequence shown here is derived from an EMBL/GenBank/DDBJ whole genome shotgun (WGS) entry which is preliminary data.</text>
</comment>
<dbReference type="Pfam" id="PF01663">
    <property type="entry name" value="Phosphodiest"/>
    <property type="match status" value="1"/>
</dbReference>
<dbReference type="SUPFAM" id="SSF53649">
    <property type="entry name" value="Alkaline phosphatase-like"/>
    <property type="match status" value="1"/>
</dbReference>
<feature type="compositionally biased region" description="Basic and acidic residues" evidence="1">
    <location>
        <begin position="272"/>
        <end position="286"/>
    </location>
</feature>
<evidence type="ECO:0000313" key="3">
    <source>
        <dbReference type="Proteomes" id="UP001320972"/>
    </source>
</evidence>
<name>A0ABT2QJ08_9EURY</name>
<evidence type="ECO:0000313" key="2">
    <source>
        <dbReference type="EMBL" id="MCU4974889.1"/>
    </source>
</evidence>
<reference evidence="2 3" key="1">
    <citation type="submission" date="2022-09" db="EMBL/GenBank/DDBJ databases">
        <title>Enrichment on poylsaccharides allowed isolation of novel metabolic and taxonomic groups of Haloarchaea.</title>
        <authorList>
            <person name="Sorokin D.Y."/>
            <person name="Elcheninov A.G."/>
            <person name="Khizhniak T.V."/>
            <person name="Kolganova T.V."/>
            <person name="Kublanov I.V."/>
        </authorList>
    </citation>
    <scope>NUCLEOTIDE SEQUENCE [LARGE SCALE GENOMIC DNA]</scope>
    <source>
        <strain evidence="2 3">AArc-m2/3/4</strain>
    </source>
</reference>
<dbReference type="PANTHER" id="PTHR10151">
    <property type="entry name" value="ECTONUCLEOTIDE PYROPHOSPHATASE/PHOSPHODIESTERASE"/>
    <property type="match status" value="1"/>
</dbReference>
<proteinExistence type="predicted"/>
<dbReference type="EMBL" id="JAOPKB010000014">
    <property type="protein sequence ID" value="MCU4974889.1"/>
    <property type="molecule type" value="Genomic_DNA"/>
</dbReference>
<protein>
    <submittedName>
        <fullName evidence="2">Alkaline phosphatase family protein</fullName>
    </submittedName>
</protein>
<dbReference type="InterPro" id="IPR002591">
    <property type="entry name" value="Phosphodiest/P_Trfase"/>
</dbReference>
<dbReference type="Gene3D" id="3.40.720.10">
    <property type="entry name" value="Alkaline Phosphatase, subunit A"/>
    <property type="match status" value="2"/>
</dbReference>